<keyword evidence="5" id="KW-0346">Stress response</keyword>
<dbReference type="SMART" id="SM00415">
    <property type="entry name" value="HSF"/>
    <property type="match status" value="1"/>
</dbReference>
<evidence type="ECO:0000256" key="10">
    <source>
        <dbReference type="SAM" id="SignalP"/>
    </source>
</evidence>
<accession>A0A921RES8</accession>
<dbReference type="PANTHER" id="PTHR10015:SF460">
    <property type="entry name" value="HEAT STRESS TRANSCRIPTION FACTOR C-1A"/>
    <property type="match status" value="1"/>
</dbReference>
<feature type="domain" description="HSF-type DNA-binding" evidence="11">
    <location>
        <begin position="198"/>
        <end position="222"/>
    </location>
</feature>
<evidence type="ECO:0000256" key="1">
    <source>
        <dbReference type="ARBA" id="ARBA00004123"/>
    </source>
</evidence>
<dbReference type="AlphaFoldDB" id="A0A921RES8"/>
<comment type="caution">
    <text evidence="12">The sequence shown here is derived from an EMBL/GenBank/DDBJ whole genome shotgun (WGS) entry which is preliminary data.</text>
</comment>
<dbReference type="GO" id="GO:0003700">
    <property type="term" value="F:DNA-binding transcription factor activity"/>
    <property type="evidence" value="ECO:0007669"/>
    <property type="project" value="InterPro"/>
</dbReference>
<evidence type="ECO:0000313" key="12">
    <source>
        <dbReference type="EMBL" id="KAG0538549.1"/>
    </source>
</evidence>
<dbReference type="FunFam" id="1.10.10.10:FF:000037">
    <property type="entry name" value="Heat stress transcription factor B-4"/>
    <property type="match status" value="1"/>
</dbReference>
<evidence type="ECO:0000256" key="3">
    <source>
        <dbReference type="ARBA" id="ARBA00022553"/>
    </source>
</evidence>
<proteinExistence type="inferred from homology"/>
<dbReference type="PANTHER" id="PTHR10015">
    <property type="entry name" value="HEAT SHOCK TRANSCRIPTION FACTOR"/>
    <property type="match status" value="1"/>
</dbReference>
<reference evidence="12" key="2">
    <citation type="submission" date="2020-10" db="EMBL/GenBank/DDBJ databases">
        <authorList>
            <person name="Cooper E.A."/>
            <person name="Brenton Z.W."/>
            <person name="Flinn B.S."/>
            <person name="Jenkins J."/>
            <person name="Shu S."/>
            <person name="Flowers D."/>
            <person name="Luo F."/>
            <person name="Wang Y."/>
            <person name="Xia P."/>
            <person name="Barry K."/>
            <person name="Daum C."/>
            <person name="Lipzen A."/>
            <person name="Yoshinaga Y."/>
            <person name="Schmutz J."/>
            <person name="Saski C."/>
            <person name="Vermerris W."/>
            <person name="Kresovich S."/>
        </authorList>
    </citation>
    <scope>NUCLEOTIDE SEQUENCE</scope>
</reference>
<evidence type="ECO:0000313" key="13">
    <source>
        <dbReference type="Proteomes" id="UP000807115"/>
    </source>
</evidence>
<comment type="similarity">
    <text evidence="9">Belongs to the HSF family.</text>
</comment>
<comment type="subunit">
    <text evidence="2">Homotrimer.</text>
</comment>
<evidence type="ECO:0000256" key="9">
    <source>
        <dbReference type="RuleBase" id="RU004020"/>
    </source>
</evidence>
<dbReference type="GO" id="GO:0043565">
    <property type="term" value="F:sequence-specific DNA binding"/>
    <property type="evidence" value="ECO:0007669"/>
    <property type="project" value="InterPro"/>
</dbReference>
<dbReference type="GO" id="GO:0005634">
    <property type="term" value="C:nucleus"/>
    <property type="evidence" value="ECO:0007669"/>
    <property type="project" value="UniProtKB-SubCell"/>
</dbReference>
<keyword evidence="7" id="KW-0804">Transcription</keyword>
<organism evidence="12 13">
    <name type="scientific">Sorghum bicolor</name>
    <name type="common">Sorghum</name>
    <name type="synonym">Sorghum vulgare</name>
    <dbReference type="NCBI Taxonomy" id="4558"/>
    <lineage>
        <taxon>Eukaryota</taxon>
        <taxon>Viridiplantae</taxon>
        <taxon>Streptophyta</taxon>
        <taxon>Embryophyta</taxon>
        <taxon>Tracheophyta</taxon>
        <taxon>Spermatophyta</taxon>
        <taxon>Magnoliopsida</taxon>
        <taxon>Liliopsida</taxon>
        <taxon>Poales</taxon>
        <taxon>Poaceae</taxon>
        <taxon>PACMAD clade</taxon>
        <taxon>Panicoideae</taxon>
        <taxon>Andropogonodae</taxon>
        <taxon>Andropogoneae</taxon>
        <taxon>Sorghinae</taxon>
        <taxon>Sorghum</taxon>
    </lineage>
</organism>
<feature type="chain" id="PRO_5037540888" description="HSF-type DNA-binding domain-containing protein" evidence="10">
    <location>
        <begin position="20"/>
        <end position="492"/>
    </location>
</feature>
<keyword evidence="4" id="KW-0805">Transcription regulation</keyword>
<dbReference type="InterPro" id="IPR036390">
    <property type="entry name" value="WH_DNA-bd_sf"/>
</dbReference>
<name>A0A921RES8_SORBI</name>
<dbReference type="Pfam" id="PF00447">
    <property type="entry name" value="HSF_DNA-bind"/>
    <property type="match status" value="1"/>
</dbReference>
<dbReference type="EMBL" id="CM027682">
    <property type="protein sequence ID" value="KAG0538549.1"/>
    <property type="molecule type" value="Genomic_DNA"/>
</dbReference>
<keyword evidence="3" id="KW-0597">Phosphoprotein</keyword>
<evidence type="ECO:0000259" key="11">
    <source>
        <dbReference type="PROSITE" id="PS00434"/>
    </source>
</evidence>
<dbReference type="Gene3D" id="1.10.10.10">
    <property type="entry name" value="Winged helix-like DNA-binding domain superfamily/Winged helix DNA-binding domain"/>
    <property type="match status" value="1"/>
</dbReference>
<dbReference type="PRINTS" id="PR00056">
    <property type="entry name" value="HSFDOMAIN"/>
</dbReference>
<gene>
    <name evidence="12" type="ORF">BDA96_03G245800</name>
</gene>
<dbReference type="InterPro" id="IPR036388">
    <property type="entry name" value="WH-like_DNA-bd_sf"/>
</dbReference>
<evidence type="ECO:0000256" key="2">
    <source>
        <dbReference type="ARBA" id="ARBA00011233"/>
    </source>
</evidence>
<protein>
    <recommendedName>
        <fullName evidence="11">HSF-type DNA-binding domain-containing protein</fullName>
    </recommendedName>
</protein>
<keyword evidence="8" id="KW-0539">Nucleus</keyword>
<sequence length="492" mass="52422">MRSPLGGPLLVLLLVYSRHVPLLSRTTTVPIISNPPRAPGPPPPATPAPACSLLREIDTPIHPARSDTASHGRLPAACVRACVLSARDGGSIGGAAGERGSNRSIVRVSYPIVDRSIGFQGILRLMMDGLHTELALGLLAGCGVGGGGGGDQLLQTAAFVAKTYQMVCDPRTDALVRWGRDNNSFVVVDAAGFSRLLLPCFFKHSNFSSFVRQLNTYGFRKVHPDRWEFAHESFLRGQTHLLPRIVRRKKRGEGGGGACSASGGDAQAQAHYAAAAGCCTGTGEDHHHHHQEEEEADPDNEKEAALLEEVQRLRQEQTAIGEELAQMSRRLQATERRPDQLMSFLARLAEDPDGVTRSLVEQAAEKKRCRMQLASQPVRPLPPPLPPAPPPVPVPVPVPALHHHPLLAALGGGAAKGLDGWQWEWAEQKPSAVVLPTFDPPAATYCGVGVHHVPNLGGGNGGGIIGMGLTAADETAVETTPFPFCLLGQGFF</sequence>
<feature type="signal peptide" evidence="10">
    <location>
        <begin position="1"/>
        <end position="19"/>
    </location>
</feature>
<dbReference type="InterPro" id="IPR000232">
    <property type="entry name" value="HSF_DNA-bd"/>
</dbReference>
<evidence type="ECO:0000256" key="4">
    <source>
        <dbReference type="ARBA" id="ARBA00023015"/>
    </source>
</evidence>
<evidence type="ECO:0000256" key="5">
    <source>
        <dbReference type="ARBA" id="ARBA00023016"/>
    </source>
</evidence>
<keyword evidence="10" id="KW-0732">Signal</keyword>
<evidence type="ECO:0000256" key="8">
    <source>
        <dbReference type="ARBA" id="ARBA00023242"/>
    </source>
</evidence>
<dbReference type="PROSITE" id="PS00434">
    <property type="entry name" value="HSF_DOMAIN"/>
    <property type="match status" value="1"/>
</dbReference>
<reference evidence="12" key="1">
    <citation type="journal article" date="2019" name="BMC Genomics">
        <title>A new reference genome for Sorghum bicolor reveals high levels of sequence similarity between sweet and grain genotypes: implications for the genetics of sugar metabolism.</title>
        <authorList>
            <person name="Cooper E.A."/>
            <person name="Brenton Z.W."/>
            <person name="Flinn B.S."/>
            <person name="Jenkins J."/>
            <person name="Shu S."/>
            <person name="Flowers D."/>
            <person name="Luo F."/>
            <person name="Wang Y."/>
            <person name="Xia P."/>
            <person name="Barry K."/>
            <person name="Daum C."/>
            <person name="Lipzen A."/>
            <person name="Yoshinaga Y."/>
            <person name="Schmutz J."/>
            <person name="Saski C."/>
            <person name="Vermerris W."/>
            <person name="Kresovich S."/>
        </authorList>
    </citation>
    <scope>NUCLEOTIDE SEQUENCE</scope>
</reference>
<dbReference type="Proteomes" id="UP000807115">
    <property type="component" value="Chromosome 3"/>
</dbReference>
<evidence type="ECO:0000256" key="6">
    <source>
        <dbReference type="ARBA" id="ARBA00023125"/>
    </source>
</evidence>
<comment type="subcellular location">
    <subcellularLocation>
        <location evidence="1">Nucleus</location>
    </subcellularLocation>
</comment>
<keyword evidence="6" id="KW-0238">DNA-binding</keyword>
<dbReference type="SUPFAM" id="SSF46785">
    <property type="entry name" value="Winged helix' DNA-binding domain"/>
    <property type="match status" value="1"/>
</dbReference>
<evidence type="ECO:0000256" key="7">
    <source>
        <dbReference type="ARBA" id="ARBA00023163"/>
    </source>
</evidence>